<keyword evidence="2" id="KW-0472">Membrane</keyword>
<dbReference type="Proteomes" id="UP000026962">
    <property type="component" value="Chromosome 4"/>
</dbReference>
<evidence type="ECO:0000313" key="4">
    <source>
        <dbReference type="Proteomes" id="UP000026962"/>
    </source>
</evidence>
<dbReference type="Gramene" id="OPUNC04G02790.1">
    <property type="protein sequence ID" value="OPUNC04G02790.1"/>
    <property type="gene ID" value="OPUNC04G02790"/>
</dbReference>
<evidence type="ECO:0000256" key="2">
    <source>
        <dbReference type="SAM" id="Phobius"/>
    </source>
</evidence>
<reference evidence="3" key="1">
    <citation type="submission" date="2015-04" db="UniProtKB">
        <authorList>
            <consortium name="EnsemblPlants"/>
        </authorList>
    </citation>
    <scope>IDENTIFICATION</scope>
</reference>
<dbReference type="EnsemblPlants" id="OPUNC04G02790.1">
    <property type="protein sequence ID" value="OPUNC04G02790.1"/>
    <property type="gene ID" value="OPUNC04G02790"/>
</dbReference>
<dbReference type="STRING" id="4537.A0A0E0KMU9"/>
<dbReference type="AlphaFoldDB" id="A0A0E0KMU9"/>
<feature type="region of interest" description="Disordered" evidence="1">
    <location>
        <begin position="51"/>
        <end position="81"/>
    </location>
</feature>
<name>A0A0E0KMU9_ORYPU</name>
<evidence type="ECO:0000256" key="1">
    <source>
        <dbReference type="SAM" id="MobiDB-lite"/>
    </source>
</evidence>
<keyword evidence="4" id="KW-1185">Reference proteome</keyword>
<protein>
    <submittedName>
        <fullName evidence="3">Uncharacterized protein</fullName>
    </submittedName>
</protein>
<sequence length="377" mass="41635">MKRNVNKHYNTNPPPPTHGLQWISHALLGPQLPGTESIQQRIDCMSIPIAQPTKPTKPANPNSLLRIPKGIAKSPSPPISRGMVDACRPAESPSSTSMNGLIYGQGARYSGMDGVGRVQQRASGGAQMERQGPCRSSVNTRMLNEKKENEFIVSFLMAALGSYLVVGTNLTVHKEYLDAISDVKKIKDINWCDHVVDYLFQGINVFRSNMKKNVNIKGFFQVIFTDFAASINAPQGTPHVAHVTNEHFDALELFATNQASEDPQYDSIQIKVKEDTVYRNRGSERGELKESESAVGAQVNMEDLPTDHSQEECAAGTGHNDESLNKNKKQTKNNAEKNKEHTDSPKSDLPPILSELLSNLNEKLKCMHVQIIGTCME</sequence>
<accession>A0A0E0KMU9</accession>
<dbReference type="PANTHER" id="PTHR34835:SF89">
    <property type="entry name" value="OS07G0283600 PROTEIN"/>
    <property type="match status" value="1"/>
</dbReference>
<feature type="region of interest" description="Disordered" evidence="1">
    <location>
        <begin position="310"/>
        <end position="351"/>
    </location>
</feature>
<dbReference type="HOGENOM" id="CLU_734430_0_0_1"/>
<proteinExistence type="predicted"/>
<evidence type="ECO:0000313" key="3">
    <source>
        <dbReference type="EnsemblPlants" id="OPUNC04G02790.1"/>
    </source>
</evidence>
<feature type="transmembrane region" description="Helical" evidence="2">
    <location>
        <begin position="151"/>
        <end position="172"/>
    </location>
</feature>
<dbReference type="PANTHER" id="PTHR34835">
    <property type="entry name" value="OS07G0283600 PROTEIN-RELATED"/>
    <property type="match status" value="1"/>
</dbReference>
<organism evidence="3">
    <name type="scientific">Oryza punctata</name>
    <name type="common">Red rice</name>
    <dbReference type="NCBI Taxonomy" id="4537"/>
    <lineage>
        <taxon>Eukaryota</taxon>
        <taxon>Viridiplantae</taxon>
        <taxon>Streptophyta</taxon>
        <taxon>Embryophyta</taxon>
        <taxon>Tracheophyta</taxon>
        <taxon>Spermatophyta</taxon>
        <taxon>Magnoliopsida</taxon>
        <taxon>Liliopsida</taxon>
        <taxon>Poales</taxon>
        <taxon>Poaceae</taxon>
        <taxon>BOP clade</taxon>
        <taxon>Oryzoideae</taxon>
        <taxon>Oryzeae</taxon>
        <taxon>Oryzinae</taxon>
        <taxon>Oryza</taxon>
    </lineage>
</organism>
<keyword evidence="2" id="KW-0812">Transmembrane</keyword>
<feature type="compositionally biased region" description="Basic and acidic residues" evidence="1">
    <location>
        <begin position="334"/>
        <end position="346"/>
    </location>
</feature>
<keyword evidence="2" id="KW-1133">Transmembrane helix</keyword>
<reference evidence="3" key="2">
    <citation type="submission" date="2018-05" db="EMBL/GenBank/DDBJ databases">
        <title>OpunRS2 (Oryza punctata Reference Sequence Version 2).</title>
        <authorList>
            <person name="Zhang J."/>
            <person name="Kudrna D."/>
            <person name="Lee S."/>
            <person name="Talag J."/>
            <person name="Welchert J."/>
            <person name="Wing R.A."/>
        </authorList>
    </citation>
    <scope>NUCLEOTIDE SEQUENCE [LARGE SCALE GENOMIC DNA]</scope>
</reference>